<feature type="domain" description="F-box" evidence="1">
    <location>
        <begin position="71"/>
        <end position="128"/>
    </location>
</feature>
<dbReference type="Pfam" id="PF12937">
    <property type="entry name" value="F-box-like"/>
    <property type="match status" value="1"/>
</dbReference>
<evidence type="ECO:0000259" key="1">
    <source>
        <dbReference type="PROSITE" id="PS50181"/>
    </source>
</evidence>
<organism evidence="2 3">
    <name type="scientific">Botryobasidium botryosum (strain FD-172 SS1)</name>
    <dbReference type="NCBI Taxonomy" id="930990"/>
    <lineage>
        <taxon>Eukaryota</taxon>
        <taxon>Fungi</taxon>
        <taxon>Dikarya</taxon>
        <taxon>Basidiomycota</taxon>
        <taxon>Agaricomycotina</taxon>
        <taxon>Agaricomycetes</taxon>
        <taxon>Cantharellales</taxon>
        <taxon>Botryobasidiaceae</taxon>
        <taxon>Botryobasidium</taxon>
    </lineage>
</organism>
<dbReference type="Gene3D" id="1.20.1280.50">
    <property type="match status" value="1"/>
</dbReference>
<dbReference type="AlphaFoldDB" id="A0A067MCX9"/>
<dbReference type="PROSITE" id="PS50181">
    <property type="entry name" value="FBOX"/>
    <property type="match status" value="1"/>
</dbReference>
<dbReference type="SUPFAM" id="SSF81383">
    <property type="entry name" value="F-box domain"/>
    <property type="match status" value="1"/>
</dbReference>
<gene>
    <name evidence="2" type="ORF">BOTBODRAFT_191064</name>
</gene>
<dbReference type="Proteomes" id="UP000027195">
    <property type="component" value="Unassembled WGS sequence"/>
</dbReference>
<dbReference type="HOGENOM" id="CLU_024199_1_1_1"/>
<dbReference type="InterPro" id="IPR001810">
    <property type="entry name" value="F-box_dom"/>
</dbReference>
<reference evidence="3" key="1">
    <citation type="journal article" date="2014" name="Proc. Natl. Acad. Sci. U.S.A.">
        <title>Extensive sampling of basidiomycete genomes demonstrates inadequacy of the white-rot/brown-rot paradigm for wood decay fungi.</title>
        <authorList>
            <person name="Riley R."/>
            <person name="Salamov A.A."/>
            <person name="Brown D.W."/>
            <person name="Nagy L.G."/>
            <person name="Floudas D."/>
            <person name="Held B.W."/>
            <person name="Levasseur A."/>
            <person name="Lombard V."/>
            <person name="Morin E."/>
            <person name="Otillar R."/>
            <person name="Lindquist E.A."/>
            <person name="Sun H."/>
            <person name="LaButti K.M."/>
            <person name="Schmutz J."/>
            <person name="Jabbour D."/>
            <person name="Luo H."/>
            <person name="Baker S.E."/>
            <person name="Pisabarro A.G."/>
            <person name="Walton J.D."/>
            <person name="Blanchette R.A."/>
            <person name="Henrissat B."/>
            <person name="Martin F."/>
            <person name="Cullen D."/>
            <person name="Hibbett D.S."/>
            <person name="Grigoriev I.V."/>
        </authorList>
    </citation>
    <scope>NUCLEOTIDE SEQUENCE [LARGE SCALE GENOMIC DNA]</scope>
    <source>
        <strain evidence="3">FD-172 SS1</strain>
    </source>
</reference>
<sequence>MASTITPKLLENLLSSFRYELACGGDTHTAGSSASLARTDLDRELEVIQRTPDSVAAHELARQIRSRLNQFSLLHRLPTELISTIFHFVVESDTLEGWPAKHAVRISSVSRLWREIATETCATLWTRLDPLPSRLLDLFLSRSGTAPLAIAYEGSYSRNMLPYIHRWGICRVQLYTSEEPPLQELSVPAPQLEVLRFDVGPRESISYLNLFCGVTPRLREIYIDFSHIPMSCPIFRGLTGLHLYCIAYREPNPIDQLLGILELCPLMKSISFTCLVFPTLPIAPMPGPLITLRYLQNLDLEEGRGQSRQWARTHFLPRIIVPNSCTLDIGASVRWGDDLRHLLPQRSDFLPNLSDIQPVRVLDVSCWGERSSCVRGKTFVSDRVAFVLSLERFGEPDGNDDRNAFPRTISSIGRALPLPLLEEVALSQSRPCDSDPTSALKSFFRIYPSLRIVRLRGHWPWSSILDLFVVTPTRQLCPLLQDLWLAPDEPLDGKVLLEVVKSRTAPEVDSPHLCGVAPLQHVYFDPNHERPSSSVRAALRTYVTASFKAF</sequence>
<keyword evidence="3" id="KW-1185">Reference proteome</keyword>
<accession>A0A067MCX9</accession>
<dbReference type="InterPro" id="IPR036047">
    <property type="entry name" value="F-box-like_dom_sf"/>
</dbReference>
<protein>
    <recommendedName>
        <fullName evidence="1">F-box domain-containing protein</fullName>
    </recommendedName>
</protein>
<dbReference type="InParanoid" id="A0A067MCX9"/>
<evidence type="ECO:0000313" key="2">
    <source>
        <dbReference type="EMBL" id="KDQ09431.1"/>
    </source>
</evidence>
<proteinExistence type="predicted"/>
<dbReference type="EMBL" id="KL198078">
    <property type="protein sequence ID" value="KDQ09431.1"/>
    <property type="molecule type" value="Genomic_DNA"/>
</dbReference>
<dbReference type="OrthoDB" id="3020747at2759"/>
<name>A0A067MCX9_BOTB1</name>
<evidence type="ECO:0000313" key="3">
    <source>
        <dbReference type="Proteomes" id="UP000027195"/>
    </source>
</evidence>